<gene>
    <name evidence="8" type="ORF">LUZ61_005031</name>
</gene>
<dbReference type="Proteomes" id="UP001210211">
    <property type="component" value="Unassembled WGS sequence"/>
</dbReference>
<comment type="caution">
    <text evidence="8">The sequence shown here is derived from an EMBL/GenBank/DDBJ whole genome shotgun (WGS) entry which is preliminary data.</text>
</comment>
<feature type="domain" description="Bulb-type lectin" evidence="7">
    <location>
        <begin position="21"/>
        <end position="135"/>
    </location>
</feature>
<keyword evidence="6" id="KW-0732">Signal</keyword>
<dbReference type="PROSITE" id="PS50927">
    <property type="entry name" value="BULB_LECTIN"/>
    <property type="match status" value="1"/>
</dbReference>
<proteinExistence type="predicted"/>
<dbReference type="GO" id="GO:0051707">
    <property type="term" value="P:response to other organism"/>
    <property type="evidence" value="ECO:0007669"/>
    <property type="project" value="UniProtKB-ARBA"/>
</dbReference>
<sequence length="135" mass="14366">MLVMAVLIVPPCNCLATVNYILSGNNGNILNTGDSISTFTDDGHTYQLIMQSDCNLVLYDNGSPVWASGSGGRGSDCLFQILPSGNLRIIADSGSGNTVWFTDNAVELSNYILLLQGDRNLVLYGGVKWATNTAS</sequence>
<evidence type="ECO:0000256" key="6">
    <source>
        <dbReference type="SAM" id="SignalP"/>
    </source>
</evidence>
<evidence type="ECO:0000256" key="5">
    <source>
        <dbReference type="ARBA" id="ARBA00048679"/>
    </source>
</evidence>
<organism evidence="8 9">
    <name type="scientific">Rhynchospora tenuis</name>
    <dbReference type="NCBI Taxonomy" id="198213"/>
    <lineage>
        <taxon>Eukaryota</taxon>
        <taxon>Viridiplantae</taxon>
        <taxon>Streptophyta</taxon>
        <taxon>Embryophyta</taxon>
        <taxon>Tracheophyta</taxon>
        <taxon>Spermatophyta</taxon>
        <taxon>Magnoliopsida</taxon>
        <taxon>Liliopsida</taxon>
        <taxon>Poales</taxon>
        <taxon>Cyperaceae</taxon>
        <taxon>Cyperoideae</taxon>
        <taxon>Rhynchosporeae</taxon>
        <taxon>Rhynchospora</taxon>
    </lineage>
</organism>
<evidence type="ECO:0000313" key="9">
    <source>
        <dbReference type="Proteomes" id="UP001210211"/>
    </source>
</evidence>
<comment type="catalytic activity">
    <reaction evidence="5">
        <text>L-seryl-[protein] + ATP = O-phospho-L-seryl-[protein] + ADP + H(+)</text>
        <dbReference type="Rhea" id="RHEA:17989"/>
        <dbReference type="Rhea" id="RHEA-COMP:9863"/>
        <dbReference type="Rhea" id="RHEA-COMP:11604"/>
        <dbReference type="ChEBI" id="CHEBI:15378"/>
        <dbReference type="ChEBI" id="CHEBI:29999"/>
        <dbReference type="ChEBI" id="CHEBI:30616"/>
        <dbReference type="ChEBI" id="CHEBI:83421"/>
        <dbReference type="ChEBI" id="CHEBI:456216"/>
        <dbReference type="EC" id="2.7.11.1"/>
    </reaction>
</comment>
<reference evidence="8 9" key="1">
    <citation type="journal article" date="2022" name="Cell">
        <title>Repeat-based holocentromeres influence genome architecture and karyotype evolution.</title>
        <authorList>
            <person name="Hofstatter P.G."/>
            <person name="Thangavel G."/>
            <person name="Lux T."/>
            <person name="Neumann P."/>
            <person name="Vondrak T."/>
            <person name="Novak P."/>
            <person name="Zhang M."/>
            <person name="Costa L."/>
            <person name="Castellani M."/>
            <person name="Scott A."/>
            <person name="Toegelov H."/>
            <person name="Fuchs J."/>
            <person name="Mata-Sucre Y."/>
            <person name="Dias Y."/>
            <person name="Vanzela A.L.L."/>
            <person name="Huettel B."/>
            <person name="Almeida C.C.S."/>
            <person name="Simkova H."/>
            <person name="Souza G."/>
            <person name="Pedrosa-Harand A."/>
            <person name="Macas J."/>
            <person name="Mayer K.F.X."/>
            <person name="Houben A."/>
            <person name="Marques A."/>
        </authorList>
    </citation>
    <scope>NUCLEOTIDE SEQUENCE [LARGE SCALE GENOMIC DNA]</scope>
    <source>
        <strain evidence="8">RhyTen1mFocal</strain>
    </source>
</reference>
<dbReference type="InterPro" id="IPR036426">
    <property type="entry name" value="Bulb-type_lectin_dom_sf"/>
</dbReference>
<comment type="catalytic activity">
    <reaction evidence="4">
        <text>L-threonyl-[protein] + ATP = O-phospho-L-threonyl-[protein] + ADP + H(+)</text>
        <dbReference type="Rhea" id="RHEA:46608"/>
        <dbReference type="Rhea" id="RHEA-COMP:11060"/>
        <dbReference type="Rhea" id="RHEA-COMP:11605"/>
        <dbReference type="ChEBI" id="CHEBI:15378"/>
        <dbReference type="ChEBI" id="CHEBI:30013"/>
        <dbReference type="ChEBI" id="CHEBI:30616"/>
        <dbReference type="ChEBI" id="CHEBI:61977"/>
        <dbReference type="ChEBI" id="CHEBI:456216"/>
        <dbReference type="EC" id="2.7.11.1"/>
    </reaction>
</comment>
<accession>A0AAD5ZNU2</accession>
<dbReference type="SMART" id="SM00108">
    <property type="entry name" value="B_lectin"/>
    <property type="match status" value="1"/>
</dbReference>
<evidence type="ECO:0000256" key="1">
    <source>
        <dbReference type="ARBA" id="ARBA00004479"/>
    </source>
</evidence>
<dbReference type="SUPFAM" id="SSF51110">
    <property type="entry name" value="alpha-D-mannose-specific plant lectins"/>
    <property type="match status" value="1"/>
</dbReference>
<dbReference type="EC" id="2.7.11.1" evidence="2"/>
<evidence type="ECO:0000313" key="8">
    <source>
        <dbReference type="EMBL" id="KAJ3701326.1"/>
    </source>
</evidence>
<dbReference type="GO" id="GO:0004674">
    <property type="term" value="F:protein serine/threonine kinase activity"/>
    <property type="evidence" value="ECO:0007669"/>
    <property type="project" value="UniProtKB-EC"/>
</dbReference>
<feature type="chain" id="PRO_5041932489" description="non-specific serine/threonine protein kinase" evidence="6">
    <location>
        <begin position="17"/>
        <end position="135"/>
    </location>
</feature>
<dbReference type="Gene3D" id="2.90.10.10">
    <property type="entry name" value="Bulb-type lectin domain"/>
    <property type="match status" value="1"/>
</dbReference>
<name>A0AAD5ZNU2_9POAL</name>
<dbReference type="EMBL" id="JAMRDG010000001">
    <property type="protein sequence ID" value="KAJ3701326.1"/>
    <property type="molecule type" value="Genomic_DNA"/>
</dbReference>
<dbReference type="InterPro" id="IPR001480">
    <property type="entry name" value="Bulb-type_lectin_dom"/>
</dbReference>
<comment type="subcellular location">
    <subcellularLocation>
        <location evidence="1">Membrane</location>
        <topology evidence="1">Single-pass type I membrane protein</topology>
    </subcellularLocation>
</comment>
<evidence type="ECO:0000259" key="7">
    <source>
        <dbReference type="PROSITE" id="PS50927"/>
    </source>
</evidence>
<keyword evidence="9" id="KW-1185">Reference proteome</keyword>
<evidence type="ECO:0000256" key="2">
    <source>
        <dbReference type="ARBA" id="ARBA00012513"/>
    </source>
</evidence>
<evidence type="ECO:0000256" key="3">
    <source>
        <dbReference type="ARBA" id="ARBA00023170"/>
    </source>
</evidence>
<feature type="signal peptide" evidence="6">
    <location>
        <begin position="1"/>
        <end position="16"/>
    </location>
</feature>
<dbReference type="AlphaFoldDB" id="A0AAD5ZNU2"/>
<keyword evidence="3" id="KW-0675">Receptor</keyword>
<dbReference type="GO" id="GO:0016020">
    <property type="term" value="C:membrane"/>
    <property type="evidence" value="ECO:0007669"/>
    <property type="project" value="UniProtKB-SubCell"/>
</dbReference>
<protein>
    <recommendedName>
        <fullName evidence="2">non-specific serine/threonine protein kinase</fullName>
        <ecNumber evidence="2">2.7.11.1</ecNumber>
    </recommendedName>
</protein>
<evidence type="ECO:0000256" key="4">
    <source>
        <dbReference type="ARBA" id="ARBA00047899"/>
    </source>
</evidence>